<reference evidence="1" key="1">
    <citation type="submission" date="2022-01" db="EMBL/GenBank/DDBJ databases">
        <authorList>
            <person name="Criscuolo A."/>
        </authorList>
    </citation>
    <scope>NUCLEOTIDE SEQUENCE</scope>
    <source>
        <strain evidence="1">CIP111893</strain>
    </source>
</reference>
<dbReference type="EMBL" id="CAKMMF010000005">
    <property type="protein sequence ID" value="CAH1199309.1"/>
    <property type="molecule type" value="Genomic_DNA"/>
</dbReference>
<comment type="caution">
    <text evidence="1">The sequence shown here is derived from an EMBL/GenBank/DDBJ whole genome shotgun (WGS) entry which is preliminary data.</text>
</comment>
<evidence type="ECO:0000313" key="2">
    <source>
        <dbReference type="Proteomes" id="UP000838686"/>
    </source>
</evidence>
<name>A0ABM9C117_9BACL</name>
<organism evidence="1 2">
    <name type="scientific">Paenibacillus plantiphilus</name>
    <dbReference type="NCBI Taxonomy" id="2905650"/>
    <lineage>
        <taxon>Bacteria</taxon>
        <taxon>Bacillati</taxon>
        <taxon>Bacillota</taxon>
        <taxon>Bacilli</taxon>
        <taxon>Bacillales</taxon>
        <taxon>Paenibacillaceae</taxon>
        <taxon>Paenibacillus</taxon>
    </lineage>
</organism>
<gene>
    <name evidence="1" type="ORF">PAECIP111893_01306</name>
</gene>
<evidence type="ECO:0000313" key="1">
    <source>
        <dbReference type="EMBL" id="CAH1199309.1"/>
    </source>
</evidence>
<keyword evidence="2" id="KW-1185">Reference proteome</keyword>
<protein>
    <submittedName>
        <fullName evidence="1">Uncharacterized protein</fullName>
    </submittedName>
</protein>
<accession>A0ABM9C117</accession>
<sequence length="98" mass="11584">MNSIWNLQKFPILVSYSKHFPFTSQQSFVGLVCKQIKKKRTIMHHFAVLEYAGIFGGFERYVPLQLDKINHMQMIRITSWIRSSTLFLFLGVFQENLI</sequence>
<proteinExistence type="predicted"/>
<dbReference type="Proteomes" id="UP000838686">
    <property type="component" value="Unassembled WGS sequence"/>
</dbReference>